<dbReference type="EMBL" id="CH933809">
    <property type="protein sequence ID" value="EDW17440.2"/>
    <property type="molecule type" value="Genomic_DNA"/>
</dbReference>
<dbReference type="InterPro" id="IPR029062">
    <property type="entry name" value="Class_I_gatase-like"/>
</dbReference>
<dbReference type="PROSITE" id="PS51273">
    <property type="entry name" value="GATASE_TYPE_1"/>
    <property type="match status" value="1"/>
</dbReference>
<keyword evidence="5" id="KW-0732">Signal</keyword>
<feature type="active site" description="Proton donor" evidence="7">
    <location>
        <position position="308"/>
    </location>
</feature>
<feature type="active site" description="Nucleophile" evidence="7 8">
    <location>
        <position position="199"/>
    </location>
</feature>
<dbReference type="InterPro" id="IPR015527">
    <property type="entry name" value="Pept_C26_g-glut_hydrolase"/>
</dbReference>
<dbReference type="EC" id="3.4.19.9" evidence="3 8"/>
<reference evidence="9 10" key="1">
    <citation type="journal article" date="2007" name="Nature">
        <title>Evolution of genes and genomes on the Drosophila phylogeny.</title>
        <authorList>
            <consortium name="Drosophila 12 Genomes Consortium"/>
            <person name="Clark A.G."/>
            <person name="Eisen M.B."/>
            <person name="Smith D.R."/>
            <person name="Bergman C.M."/>
            <person name="Oliver B."/>
            <person name="Markow T.A."/>
            <person name="Kaufman T.C."/>
            <person name="Kellis M."/>
            <person name="Gelbart W."/>
            <person name="Iyer V.N."/>
            <person name="Pollard D.A."/>
            <person name="Sackton T.B."/>
            <person name="Larracuente A.M."/>
            <person name="Singh N.D."/>
            <person name="Abad J.P."/>
            <person name="Abt D.N."/>
            <person name="Adryan B."/>
            <person name="Aguade M."/>
            <person name="Akashi H."/>
            <person name="Anderson W.W."/>
            <person name="Aquadro C.F."/>
            <person name="Ardell D.H."/>
            <person name="Arguello R."/>
            <person name="Artieri C.G."/>
            <person name="Barbash D.A."/>
            <person name="Barker D."/>
            <person name="Barsanti P."/>
            <person name="Batterham P."/>
            <person name="Batzoglou S."/>
            <person name="Begun D."/>
            <person name="Bhutkar A."/>
            <person name="Blanco E."/>
            <person name="Bosak S.A."/>
            <person name="Bradley R.K."/>
            <person name="Brand A.D."/>
            <person name="Brent M.R."/>
            <person name="Brooks A.N."/>
            <person name="Brown R.H."/>
            <person name="Butlin R.K."/>
            <person name="Caggese C."/>
            <person name="Calvi B.R."/>
            <person name="Bernardo de Carvalho A."/>
            <person name="Caspi A."/>
            <person name="Castrezana S."/>
            <person name="Celniker S.E."/>
            <person name="Chang J.L."/>
            <person name="Chapple C."/>
            <person name="Chatterji S."/>
            <person name="Chinwalla A."/>
            <person name="Civetta A."/>
            <person name="Clifton S.W."/>
            <person name="Comeron J.M."/>
            <person name="Costello J.C."/>
            <person name="Coyne J.A."/>
            <person name="Daub J."/>
            <person name="David R.G."/>
            <person name="Delcher A.L."/>
            <person name="Delehaunty K."/>
            <person name="Do C.B."/>
            <person name="Ebling H."/>
            <person name="Edwards K."/>
            <person name="Eickbush T."/>
            <person name="Evans J.D."/>
            <person name="Filipski A."/>
            <person name="Findeiss S."/>
            <person name="Freyhult E."/>
            <person name="Fulton L."/>
            <person name="Fulton R."/>
            <person name="Garcia A.C."/>
            <person name="Gardiner A."/>
            <person name="Garfield D.A."/>
            <person name="Garvin B.E."/>
            <person name="Gibson G."/>
            <person name="Gilbert D."/>
            <person name="Gnerre S."/>
            <person name="Godfrey J."/>
            <person name="Good R."/>
            <person name="Gotea V."/>
            <person name="Gravely B."/>
            <person name="Greenberg A.J."/>
            <person name="Griffiths-Jones S."/>
            <person name="Gross S."/>
            <person name="Guigo R."/>
            <person name="Gustafson E.A."/>
            <person name="Haerty W."/>
            <person name="Hahn M.W."/>
            <person name="Halligan D.L."/>
            <person name="Halpern A.L."/>
            <person name="Halter G.M."/>
            <person name="Han M.V."/>
            <person name="Heger A."/>
            <person name="Hillier L."/>
            <person name="Hinrichs A.S."/>
            <person name="Holmes I."/>
            <person name="Hoskins R.A."/>
            <person name="Hubisz M.J."/>
            <person name="Hultmark D."/>
            <person name="Huntley M.A."/>
            <person name="Jaffe D.B."/>
            <person name="Jagadeeshan S."/>
            <person name="Jeck W.R."/>
            <person name="Johnson J."/>
            <person name="Jones C.D."/>
            <person name="Jordan W.C."/>
            <person name="Karpen G.H."/>
            <person name="Kataoka E."/>
            <person name="Keightley P.D."/>
            <person name="Kheradpour P."/>
            <person name="Kirkness E.F."/>
            <person name="Koerich L.B."/>
            <person name="Kristiansen K."/>
            <person name="Kudrna D."/>
            <person name="Kulathinal R.J."/>
            <person name="Kumar S."/>
            <person name="Kwok R."/>
            <person name="Lander E."/>
            <person name="Langley C.H."/>
            <person name="Lapoint R."/>
            <person name="Lazzaro B.P."/>
            <person name="Lee S.J."/>
            <person name="Levesque L."/>
            <person name="Li R."/>
            <person name="Lin C.F."/>
            <person name="Lin M.F."/>
            <person name="Lindblad-Toh K."/>
            <person name="Llopart A."/>
            <person name="Long M."/>
            <person name="Low L."/>
            <person name="Lozovsky E."/>
            <person name="Lu J."/>
            <person name="Luo M."/>
            <person name="Machado C.A."/>
            <person name="Makalowski W."/>
            <person name="Marzo M."/>
            <person name="Matsuda M."/>
            <person name="Matzkin L."/>
            <person name="McAllister B."/>
            <person name="McBride C.S."/>
            <person name="McKernan B."/>
            <person name="McKernan K."/>
            <person name="Mendez-Lago M."/>
            <person name="Minx P."/>
            <person name="Mollenhauer M.U."/>
            <person name="Montooth K."/>
            <person name="Mount S.M."/>
            <person name="Mu X."/>
            <person name="Myers E."/>
            <person name="Negre B."/>
            <person name="Newfeld S."/>
            <person name="Nielsen R."/>
            <person name="Noor M.A."/>
            <person name="O'Grady P."/>
            <person name="Pachter L."/>
            <person name="Papaceit M."/>
            <person name="Parisi M.J."/>
            <person name="Parisi M."/>
            <person name="Parts L."/>
            <person name="Pedersen J.S."/>
            <person name="Pesole G."/>
            <person name="Phillippy A.M."/>
            <person name="Ponting C.P."/>
            <person name="Pop M."/>
            <person name="Porcelli D."/>
            <person name="Powell J.R."/>
            <person name="Prohaska S."/>
            <person name="Pruitt K."/>
            <person name="Puig M."/>
            <person name="Quesneville H."/>
            <person name="Ram K.R."/>
            <person name="Rand D."/>
            <person name="Rasmussen M.D."/>
            <person name="Reed L.K."/>
            <person name="Reenan R."/>
            <person name="Reily A."/>
            <person name="Remington K.A."/>
            <person name="Rieger T.T."/>
            <person name="Ritchie M.G."/>
            <person name="Robin C."/>
            <person name="Rogers Y.H."/>
            <person name="Rohde C."/>
            <person name="Rozas J."/>
            <person name="Rubenfield M.J."/>
            <person name="Ruiz A."/>
            <person name="Russo S."/>
            <person name="Salzberg S.L."/>
            <person name="Sanchez-Gracia A."/>
            <person name="Saranga D.J."/>
            <person name="Sato H."/>
            <person name="Schaeffer S.W."/>
            <person name="Schatz M.C."/>
            <person name="Schlenke T."/>
            <person name="Schwartz R."/>
            <person name="Segarra C."/>
            <person name="Singh R.S."/>
            <person name="Sirot L."/>
            <person name="Sirota M."/>
            <person name="Sisneros N.B."/>
            <person name="Smith C.D."/>
            <person name="Smith T.F."/>
            <person name="Spieth J."/>
            <person name="Stage D.E."/>
            <person name="Stark A."/>
            <person name="Stephan W."/>
            <person name="Strausberg R.L."/>
            <person name="Strempel S."/>
            <person name="Sturgill D."/>
            <person name="Sutton G."/>
            <person name="Sutton G.G."/>
            <person name="Tao W."/>
            <person name="Teichmann S."/>
            <person name="Tobari Y.N."/>
            <person name="Tomimura Y."/>
            <person name="Tsolas J.M."/>
            <person name="Valente V.L."/>
            <person name="Venter E."/>
            <person name="Venter J.C."/>
            <person name="Vicario S."/>
            <person name="Vieira F.G."/>
            <person name="Vilella A.J."/>
            <person name="Villasante A."/>
            <person name="Walenz B."/>
            <person name="Wang J."/>
            <person name="Wasserman M."/>
            <person name="Watts T."/>
            <person name="Wilson D."/>
            <person name="Wilson R.K."/>
            <person name="Wing R.A."/>
            <person name="Wolfner M.F."/>
            <person name="Wong A."/>
            <person name="Wong G.K."/>
            <person name="Wu C.I."/>
            <person name="Wu G."/>
            <person name="Yamamoto D."/>
            <person name="Yang H.P."/>
            <person name="Yang S.P."/>
            <person name="Yorke J.A."/>
            <person name="Yoshida K."/>
            <person name="Zdobnov E."/>
            <person name="Zhang P."/>
            <person name="Zhang Y."/>
            <person name="Zimin A.V."/>
            <person name="Baldwin J."/>
            <person name="Abdouelleil A."/>
            <person name="Abdulkadir J."/>
            <person name="Abebe A."/>
            <person name="Abera B."/>
            <person name="Abreu J."/>
            <person name="Acer S.C."/>
            <person name="Aftuck L."/>
            <person name="Alexander A."/>
            <person name="An P."/>
            <person name="Anderson E."/>
            <person name="Anderson S."/>
            <person name="Arachi H."/>
            <person name="Azer M."/>
            <person name="Bachantsang P."/>
            <person name="Barry A."/>
            <person name="Bayul T."/>
            <person name="Berlin A."/>
            <person name="Bessette D."/>
            <person name="Bloom T."/>
            <person name="Blye J."/>
            <person name="Boguslavskiy L."/>
            <person name="Bonnet C."/>
            <person name="Boukhgalter B."/>
            <person name="Bourzgui I."/>
            <person name="Brown A."/>
            <person name="Cahill P."/>
            <person name="Channer S."/>
            <person name="Cheshatsang Y."/>
            <person name="Chuda L."/>
            <person name="Citroen M."/>
            <person name="Collymore A."/>
            <person name="Cooke P."/>
            <person name="Costello M."/>
            <person name="D'Aco K."/>
            <person name="Daza R."/>
            <person name="De Haan G."/>
            <person name="DeGray S."/>
            <person name="DeMaso C."/>
            <person name="Dhargay N."/>
            <person name="Dooley K."/>
            <person name="Dooley E."/>
            <person name="Doricent M."/>
            <person name="Dorje P."/>
            <person name="Dorjee K."/>
            <person name="Dupes A."/>
            <person name="Elong R."/>
            <person name="Falk J."/>
            <person name="Farina A."/>
            <person name="Faro S."/>
            <person name="Ferguson D."/>
            <person name="Fisher S."/>
            <person name="Foley C.D."/>
            <person name="Franke A."/>
            <person name="Friedrich D."/>
            <person name="Gadbois L."/>
            <person name="Gearin G."/>
            <person name="Gearin C.R."/>
            <person name="Giannoukos G."/>
            <person name="Goode T."/>
            <person name="Graham J."/>
            <person name="Grandbois E."/>
            <person name="Grewal S."/>
            <person name="Gyaltsen K."/>
            <person name="Hafez N."/>
            <person name="Hagos B."/>
            <person name="Hall J."/>
            <person name="Henson C."/>
            <person name="Hollinger A."/>
            <person name="Honan T."/>
            <person name="Huard M.D."/>
            <person name="Hughes L."/>
            <person name="Hurhula B."/>
            <person name="Husby M.E."/>
            <person name="Kamat A."/>
            <person name="Kanga B."/>
            <person name="Kashin S."/>
            <person name="Khazanovich D."/>
            <person name="Kisner P."/>
            <person name="Lance K."/>
            <person name="Lara M."/>
            <person name="Lee W."/>
            <person name="Lennon N."/>
            <person name="Letendre F."/>
            <person name="LeVine R."/>
            <person name="Lipovsky A."/>
            <person name="Liu X."/>
            <person name="Liu J."/>
            <person name="Liu S."/>
            <person name="Lokyitsang T."/>
            <person name="Lokyitsang Y."/>
            <person name="Lubonja R."/>
            <person name="Lui A."/>
            <person name="MacDonald P."/>
            <person name="Magnisalis V."/>
            <person name="Maru K."/>
            <person name="Matthews C."/>
            <person name="McCusker W."/>
            <person name="McDonough S."/>
            <person name="Mehta T."/>
            <person name="Meldrim J."/>
            <person name="Meneus L."/>
            <person name="Mihai O."/>
            <person name="Mihalev A."/>
            <person name="Mihova T."/>
            <person name="Mittelman R."/>
            <person name="Mlenga V."/>
            <person name="Montmayeur A."/>
            <person name="Mulrain L."/>
            <person name="Navidi A."/>
            <person name="Naylor J."/>
            <person name="Negash T."/>
            <person name="Nguyen T."/>
            <person name="Nguyen N."/>
            <person name="Nicol R."/>
            <person name="Norbu C."/>
            <person name="Norbu N."/>
            <person name="Novod N."/>
            <person name="O'Neill B."/>
            <person name="Osman S."/>
            <person name="Markiewicz E."/>
            <person name="Oyono O.L."/>
            <person name="Patti C."/>
            <person name="Phunkhang P."/>
            <person name="Pierre F."/>
            <person name="Priest M."/>
            <person name="Raghuraman S."/>
            <person name="Rege F."/>
            <person name="Reyes R."/>
            <person name="Rise C."/>
            <person name="Rogov P."/>
            <person name="Ross K."/>
            <person name="Ryan E."/>
            <person name="Settipalli S."/>
            <person name="Shea T."/>
            <person name="Sherpa N."/>
            <person name="Shi L."/>
            <person name="Shih D."/>
            <person name="Sparrow T."/>
            <person name="Spaulding J."/>
            <person name="Stalker J."/>
            <person name="Stange-Thomann N."/>
            <person name="Stavropoulos S."/>
            <person name="Stone C."/>
            <person name="Strader C."/>
            <person name="Tesfaye S."/>
            <person name="Thomson T."/>
            <person name="Thoulutsang Y."/>
            <person name="Thoulutsang D."/>
            <person name="Topham K."/>
            <person name="Topping I."/>
            <person name="Tsamla T."/>
            <person name="Vassiliev H."/>
            <person name="Vo A."/>
            <person name="Wangchuk T."/>
            <person name="Wangdi T."/>
            <person name="Weiand M."/>
            <person name="Wilkinson J."/>
            <person name="Wilson A."/>
            <person name="Yadav S."/>
            <person name="Young G."/>
            <person name="Yu Q."/>
            <person name="Zembek L."/>
            <person name="Zhong D."/>
            <person name="Zimmer A."/>
            <person name="Zwirko Z."/>
            <person name="Jaffe D.B."/>
            <person name="Alvarez P."/>
            <person name="Brockman W."/>
            <person name="Butler J."/>
            <person name="Chin C."/>
            <person name="Gnerre S."/>
            <person name="Grabherr M."/>
            <person name="Kleber M."/>
            <person name="Mauceli E."/>
            <person name="MacCallum I."/>
        </authorList>
    </citation>
    <scope>NUCLEOTIDE SEQUENCE [LARGE SCALE GENOMIC DNA]</scope>
    <source>
        <strain evidence="10">Tucson 15081-1352.22</strain>
    </source>
</reference>
<evidence type="ECO:0000256" key="8">
    <source>
        <dbReference type="PROSITE-ProRule" id="PRU00607"/>
    </source>
</evidence>
<dbReference type="InParanoid" id="B4KW52"/>
<dbReference type="eggNOG" id="KOG1559">
    <property type="taxonomic scope" value="Eukaryota"/>
</dbReference>
<evidence type="ECO:0000313" key="9">
    <source>
        <dbReference type="EMBL" id="EDW17440.2"/>
    </source>
</evidence>
<dbReference type="KEGG" id="dmo:Dmoj_GI12644"/>
<evidence type="ECO:0000256" key="7">
    <source>
        <dbReference type="PIRSR" id="PIRSR615527-1"/>
    </source>
</evidence>
<name>B4KW52_DROMO</name>
<dbReference type="InterPro" id="IPR011697">
    <property type="entry name" value="Peptidase_C26"/>
</dbReference>
<evidence type="ECO:0000256" key="2">
    <source>
        <dbReference type="ARBA" id="ARBA00011083"/>
    </source>
</evidence>
<dbReference type="Gene3D" id="3.40.50.880">
    <property type="match status" value="1"/>
</dbReference>
<keyword evidence="10" id="KW-1185">Reference proteome</keyword>
<dbReference type="GO" id="GO:0005576">
    <property type="term" value="C:extracellular region"/>
    <property type="evidence" value="ECO:0007669"/>
    <property type="project" value="UniProtKB-SubCell"/>
</dbReference>
<accession>B4KW52</accession>
<evidence type="ECO:0000256" key="3">
    <source>
        <dbReference type="ARBA" id="ARBA00012886"/>
    </source>
</evidence>
<dbReference type="OrthoDB" id="64220at2759"/>
<gene>
    <name evidence="9" type="primary">Dmoj\GI12644</name>
    <name evidence="9" type="ORF">Dmoj_GI12644</name>
</gene>
<dbReference type="GO" id="GO:0034722">
    <property type="term" value="F:gamma-glutamyl-peptidase activity"/>
    <property type="evidence" value="ECO:0007669"/>
    <property type="project" value="UniProtKB-UniRule"/>
</dbReference>
<protein>
    <recommendedName>
        <fullName evidence="3 8">folate gamma-glutamyl hydrolase</fullName>
        <ecNumber evidence="3 8">3.4.19.9</ecNumber>
    </recommendedName>
</protein>
<dbReference type="HOGENOM" id="CLU_058704_1_1_1"/>
<evidence type="ECO:0000313" key="10">
    <source>
        <dbReference type="Proteomes" id="UP000009192"/>
    </source>
</evidence>
<comment type="catalytic activity">
    <reaction evidence="8">
        <text>(6S)-5,6,7,8-tetrahydrofolyl-(gamma-L-Glu)(n) + (n-1) H2O = (6S)-5,6,7,8-tetrahydrofolate + (n-1) L-glutamate</text>
        <dbReference type="Rhea" id="RHEA:56784"/>
        <dbReference type="Rhea" id="RHEA-COMP:14738"/>
        <dbReference type="ChEBI" id="CHEBI:15377"/>
        <dbReference type="ChEBI" id="CHEBI:29985"/>
        <dbReference type="ChEBI" id="CHEBI:57453"/>
        <dbReference type="ChEBI" id="CHEBI:141005"/>
        <dbReference type="EC" id="3.4.19.9"/>
    </reaction>
</comment>
<dbReference type="Proteomes" id="UP000009192">
    <property type="component" value="Unassembled WGS sequence"/>
</dbReference>
<dbReference type="PANTHER" id="PTHR11315:SF0">
    <property type="entry name" value="FOLATE GAMMA-GLUTAMYL HYDROLASE"/>
    <property type="match status" value="1"/>
</dbReference>
<evidence type="ECO:0000256" key="4">
    <source>
        <dbReference type="ARBA" id="ARBA00022525"/>
    </source>
</evidence>
<dbReference type="PANTHER" id="PTHR11315">
    <property type="entry name" value="PROTEASE FAMILY C26 GAMMA-GLUTAMYL HYDROLASE"/>
    <property type="match status" value="1"/>
</dbReference>
<feature type="active site" evidence="8">
    <location>
        <position position="308"/>
    </location>
</feature>
<organism evidence="9 10">
    <name type="scientific">Drosophila mojavensis</name>
    <name type="common">Fruit fly</name>
    <dbReference type="NCBI Taxonomy" id="7230"/>
    <lineage>
        <taxon>Eukaryota</taxon>
        <taxon>Metazoa</taxon>
        <taxon>Ecdysozoa</taxon>
        <taxon>Arthropoda</taxon>
        <taxon>Hexapoda</taxon>
        <taxon>Insecta</taxon>
        <taxon>Pterygota</taxon>
        <taxon>Neoptera</taxon>
        <taxon>Endopterygota</taxon>
        <taxon>Diptera</taxon>
        <taxon>Brachycera</taxon>
        <taxon>Muscomorpha</taxon>
        <taxon>Ephydroidea</taxon>
        <taxon>Drosophilidae</taxon>
        <taxon>Drosophila</taxon>
    </lineage>
</organism>
<comment type="similarity">
    <text evidence="2">Belongs to the peptidase C26 family.</text>
</comment>
<dbReference type="MEROPS" id="C26.A23"/>
<dbReference type="GO" id="GO:0046900">
    <property type="term" value="P:tetrahydrofolylpolyglutamate metabolic process"/>
    <property type="evidence" value="ECO:0007669"/>
    <property type="project" value="TreeGrafter"/>
</dbReference>
<dbReference type="PROSITE" id="PS51275">
    <property type="entry name" value="PEPTIDASE_C26_GGH"/>
    <property type="match status" value="1"/>
</dbReference>
<dbReference type="SUPFAM" id="SSF52317">
    <property type="entry name" value="Class I glutamine amidotransferase-like"/>
    <property type="match status" value="1"/>
</dbReference>
<keyword evidence="6 8" id="KW-0378">Hydrolase</keyword>
<evidence type="ECO:0000256" key="6">
    <source>
        <dbReference type="ARBA" id="ARBA00022801"/>
    </source>
</evidence>
<evidence type="ECO:0000256" key="1">
    <source>
        <dbReference type="ARBA" id="ARBA00004239"/>
    </source>
</evidence>
<evidence type="ECO:0000256" key="5">
    <source>
        <dbReference type="ARBA" id="ARBA00022729"/>
    </source>
</evidence>
<sequence length="403" mass="46030">MRNHIAFLQTPSRSPSVRSPIRPPHRPSVCRARDFKFETDSHVADWCIHCCLSLRFYAVAGEGLHSVVRQMANSADKSTRDPCVVGVVCMDIASALYEHSADPKPASYIAASYVKYLEAGGGLVVPIWIGRDRNYYELMMSRINGVLLTGGAVYLDDEDNPAAVPSWMTNDCVKSIQYIYELALQRNKANKYFPIWATCLGFQLMLKNAVPSMKRAACGETISRALSLQPTEDYDSSPMFQGLSPELRTRLQSEPFACYQHKYCITEESLGAAASDWRVLATGRARSGVRFITLIEHRKYPLYGCQFHPERSAYEQLVGRQDPWTESHTKHGIQLNQHFAHFFVEACRRNSNRFDSLEQLSRHLIYNWMPEFSGRHNNVNWLQVYLFPKDVDYVKKAEEYSET</sequence>
<keyword evidence="4" id="KW-0964">Secreted</keyword>
<dbReference type="Pfam" id="PF07722">
    <property type="entry name" value="Peptidase_C26"/>
    <property type="match status" value="1"/>
</dbReference>
<dbReference type="GO" id="GO:0005773">
    <property type="term" value="C:vacuole"/>
    <property type="evidence" value="ECO:0007669"/>
    <property type="project" value="TreeGrafter"/>
</dbReference>
<proteinExistence type="inferred from homology"/>
<comment type="subcellular location">
    <subcellularLocation>
        <location evidence="1">Secreted</location>
        <location evidence="1">Extracellular space</location>
    </subcellularLocation>
</comment>
<dbReference type="AlphaFoldDB" id="B4KW52"/>
<dbReference type="SMR" id="B4KW52"/>